<evidence type="ECO:0000259" key="3">
    <source>
        <dbReference type="Pfam" id="PF08279"/>
    </source>
</evidence>
<dbReference type="AlphaFoldDB" id="A0A1M4VNK2"/>
<dbReference type="EMBL" id="FQUF01000012">
    <property type="protein sequence ID" value="SHE70508.1"/>
    <property type="molecule type" value="Genomic_DNA"/>
</dbReference>
<dbReference type="GO" id="GO:0046872">
    <property type="term" value="F:metal ion binding"/>
    <property type="evidence" value="ECO:0007669"/>
    <property type="project" value="UniProtKB-KW"/>
</dbReference>
<dbReference type="Gene3D" id="3.30.1340.20">
    <property type="entry name" value="3H domain"/>
    <property type="match status" value="1"/>
</dbReference>
<dbReference type="PANTHER" id="PTHR40068">
    <property type="entry name" value="TRANSCRIPTION REPRESSOR NIAR-RELATED"/>
    <property type="match status" value="1"/>
</dbReference>
<dbReference type="Proteomes" id="UP000184128">
    <property type="component" value="Unassembled WGS sequence"/>
</dbReference>
<reference evidence="4 5" key="1">
    <citation type="submission" date="2016-11" db="EMBL/GenBank/DDBJ databases">
        <authorList>
            <person name="Jaros S."/>
            <person name="Januszkiewicz K."/>
            <person name="Wedrychowicz H."/>
        </authorList>
    </citation>
    <scope>NUCLEOTIDE SEQUENCE [LARGE SCALE GENOMIC DNA]</scope>
    <source>
        <strain evidence="4 5">DSM 15692</strain>
    </source>
</reference>
<dbReference type="InterPro" id="IPR036388">
    <property type="entry name" value="WH-like_DNA-bd_sf"/>
</dbReference>
<protein>
    <recommendedName>
        <fullName evidence="6">Transcription repressor NadR</fullName>
    </recommendedName>
</protein>
<dbReference type="InterPro" id="IPR004173">
    <property type="entry name" value="3H_domain"/>
</dbReference>
<organism evidence="4 5">
    <name type="scientific">Atopostipes suicloacalis DSM 15692</name>
    <dbReference type="NCBI Taxonomy" id="1121025"/>
    <lineage>
        <taxon>Bacteria</taxon>
        <taxon>Bacillati</taxon>
        <taxon>Bacillota</taxon>
        <taxon>Bacilli</taxon>
        <taxon>Lactobacillales</taxon>
        <taxon>Carnobacteriaceae</taxon>
        <taxon>Atopostipes</taxon>
    </lineage>
</organism>
<dbReference type="PANTHER" id="PTHR40068:SF1">
    <property type="entry name" value="TRANSCRIPTION REPRESSOR NIAR-RELATED"/>
    <property type="match status" value="1"/>
</dbReference>
<feature type="domain" description="3H" evidence="2">
    <location>
        <begin position="73"/>
        <end position="168"/>
    </location>
</feature>
<evidence type="ECO:0000256" key="1">
    <source>
        <dbReference type="PIRSR" id="PIRSR037847-1"/>
    </source>
</evidence>
<evidence type="ECO:0000259" key="2">
    <source>
        <dbReference type="Pfam" id="PF02829"/>
    </source>
</evidence>
<gene>
    <name evidence="4" type="ORF">SAMN02745249_00973</name>
</gene>
<evidence type="ECO:0000313" key="5">
    <source>
        <dbReference type="Proteomes" id="UP000184128"/>
    </source>
</evidence>
<keyword evidence="5" id="KW-1185">Reference proteome</keyword>
<proteinExistence type="predicted"/>
<dbReference type="SUPFAM" id="SSF46785">
    <property type="entry name" value="Winged helix' DNA-binding domain"/>
    <property type="match status" value="1"/>
</dbReference>
<dbReference type="InterPro" id="IPR035922">
    <property type="entry name" value="3H_dom_sf"/>
</dbReference>
<keyword evidence="1" id="KW-0479">Metal-binding</keyword>
<dbReference type="Pfam" id="PF08279">
    <property type="entry name" value="HTH_11"/>
    <property type="match status" value="1"/>
</dbReference>
<dbReference type="InterPro" id="IPR013196">
    <property type="entry name" value="HTH_11"/>
</dbReference>
<dbReference type="Gene3D" id="1.10.10.10">
    <property type="entry name" value="Winged helix-like DNA-binding domain superfamily/Winged helix DNA-binding domain"/>
    <property type="match status" value="1"/>
</dbReference>
<evidence type="ECO:0008006" key="6">
    <source>
        <dbReference type="Google" id="ProtNLM"/>
    </source>
</evidence>
<feature type="binding site" evidence="1">
    <location>
        <position position="76"/>
    </location>
    <ligand>
        <name>Ni(2+)</name>
        <dbReference type="ChEBI" id="CHEBI:49786"/>
    </ligand>
</feature>
<accession>A0A1M4VNK2</accession>
<dbReference type="InterPro" id="IPR036390">
    <property type="entry name" value="WH_DNA-bd_sf"/>
</dbReference>
<dbReference type="PIRSF" id="PIRSF037847">
    <property type="entry name" value="NiaR"/>
    <property type="match status" value="1"/>
</dbReference>
<feature type="domain" description="Helix-turn-helix type 11" evidence="3">
    <location>
        <begin position="6"/>
        <end position="58"/>
    </location>
</feature>
<dbReference type="RefSeq" id="WP_084136858.1">
    <property type="nucleotide sequence ID" value="NZ_FQUF01000012.1"/>
</dbReference>
<feature type="binding site" evidence="1">
    <location>
        <position position="145"/>
    </location>
    <ligand>
        <name>Ni(2+)</name>
        <dbReference type="ChEBI" id="CHEBI:49786"/>
    </ligand>
</feature>
<evidence type="ECO:0000313" key="4">
    <source>
        <dbReference type="EMBL" id="SHE70508.1"/>
    </source>
</evidence>
<dbReference type="InterPro" id="IPR026043">
    <property type="entry name" value="NadR"/>
</dbReference>
<feature type="binding site" evidence="1">
    <location>
        <position position="143"/>
    </location>
    <ligand>
        <name>Ni(2+)</name>
        <dbReference type="ChEBI" id="CHEBI:49786"/>
    </ligand>
</feature>
<dbReference type="STRING" id="1121025.SAMN02745249_00973"/>
<feature type="binding site" evidence="1">
    <location>
        <position position="84"/>
    </location>
    <ligand>
        <name>Ni(2+)</name>
        <dbReference type="ChEBI" id="CHEBI:49786"/>
    </ligand>
</feature>
<dbReference type="Pfam" id="PF02829">
    <property type="entry name" value="3H"/>
    <property type="match status" value="1"/>
</dbReference>
<sequence length="169" mass="18850">MKVEERLEKILKTLKDSSEPIVAREFAEKYQVSRQVIVGDIARLRAAGEEIVSTPRGYLINTRLNHQITKKFICKHTPEETIDEINTIVGLGGELLDVAIDHPVYGELTGALNIFDQADADQFNQKVVSGEASLLSELTEGIHVHTIAAHSMRVLETIEEKLKEKGYLA</sequence>
<keyword evidence="1" id="KW-0533">Nickel</keyword>
<name>A0A1M4VNK2_9LACT</name>
<dbReference type="OrthoDB" id="9792661at2"/>
<dbReference type="SUPFAM" id="SSF75500">
    <property type="entry name" value="Putative transcriptional regulator TM1602, C-terminal domain"/>
    <property type="match status" value="1"/>
</dbReference>